<proteinExistence type="predicted"/>
<sequence>MKNLQAFLDAQLELMQQVDAWFVATARELPADAIACRAGCSACCRGLFDISLIEALILRRAWEGLPADIRRRVRGKALMRLDELKQGWPHWQPPYLLNGMPDEEWTEMPEDDLTPCLLLAEDGRCLVYEVRPMTCRLHGLPAIDLDGTDFGSAVCSRNWLSENFDLRYPYRALFRRENALLRQFALQLTGRPFRELDTFIPLAVLIDFEAIDWRGPLLADPRG</sequence>
<dbReference type="EMBL" id="VNIB01000005">
    <property type="protein sequence ID" value="TYO98708.1"/>
    <property type="molecule type" value="Genomic_DNA"/>
</dbReference>
<dbReference type="Pfam" id="PF03692">
    <property type="entry name" value="CxxCxxCC"/>
    <property type="match status" value="1"/>
</dbReference>
<keyword evidence="2" id="KW-1185">Reference proteome</keyword>
<evidence type="ECO:0000313" key="2">
    <source>
        <dbReference type="Proteomes" id="UP000324159"/>
    </source>
</evidence>
<organism evidence="1 2">
    <name type="scientific">Geothermobacter ehrlichii</name>
    <dbReference type="NCBI Taxonomy" id="213224"/>
    <lineage>
        <taxon>Bacteria</taxon>
        <taxon>Pseudomonadati</taxon>
        <taxon>Thermodesulfobacteriota</taxon>
        <taxon>Desulfuromonadia</taxon>
        <taxon>Desulfuromonadales</taxon>
        <taxon>Geothermobacteraceae</taxon>
        <taxon>Geothermobacter</taxon>
    </lineage>
</organism>
<reference evidence="1 2" key="1">
    <citation type="submission" date="2019-07" db="EMBL/GenBank/DDBJ databases">
        <title>Genomic Encyclopedia of Type Strains, Phase IV (KMG-IV): sequencing the most valuable type-strain genomes for metagenomic binning, comparative biology and taxonomic classification.</title>
        <authorList>
            <person name="Goeker M."/>
        </authorList>
    </citation>
    <scope>NUCLEOTIDE SEQUENCE [LARGE SCALE GENOMIC DNA]</scope>
    <source>
        <strain evidence="1 2">SS015</strain>
    </source>
</reference>
<dbReference type="AlphaFoldDB" id="A0A5D3WK30"/>
<name>A0A5D3WK30_9BACT</name>
<dbReference type="InterPro" id="IPR005358">
    <property type="entry name" value="Puta_zinc/iron-chelating_dom"/>
</dbReference>
<accession>A0A5D3WK30</accession>
<evidence type="ECO:0000313" key="1">
    <source>
        <dbReference type="EMBL" id="TYO98708.1"/>
    </source>
</evidence>
<dbReference type="Proteomes" id="UP000324159">
    <property type="component" value="Unassembled WGS sequence"/>
</dbReference>
<dbReference type="RefSeq" id="WP_246140195.1">
    <property type="nucleotide sequence ID" value="NZ_VNIB01000005.1"/>
</dbReference>
<comment type="caution">
    <text evidence="1">The sequence shown here is derived from an EMBL/GenBank/DDBJ whole genome shotgun (WGS) entry which is preliminary data.</text>
</comment>
<gene>
    <name evidence="1" type="ORF">EDC39_10570</name>
</gene>
<protein>
    <submittedName>
        <fullName evidence="1">Putative zinc-or iron-chelating protein</fullName>
    </submittedName>
</protein>